<feature type="transmembrane region" description="Helical" evidence="2">
    <location>
        <begin position="30"/>
        <end position="50"/>
    </location>
</feature>
<feature type="domain" description="CusB-like barrel-sandwich hybrid" evidence="3">
    <location>
        <begin position="71"/>
        <end position="292"/>
    </location>
</feature>
<dbReference type="Pfam" id="PF25919">
    <property type="entry name" value="BSH_CusB"/>
    <property type="match status" value="1"/>
</dbReference>
<proteinExistence type="predicted"/>
<dbReference type="Proteomes" id="UP000033067">
    <property type="component" value="Chromosome"/>
</dbReference>
<feature type="coiled-coil region" evidence="1">
    <location>
        <begin position="128"/>
        <end position="169"/>
    </location>
</feature>
<dbReference type="Pfam" id="PF26002">
    <property type="entry name" value="Beta-barrel_AprE"/>
    <property type="match status" value="1"/>
</dbReference>
<dbReference type="InterPro" id="IPR050739">
    <property type="entry name" value="MFP"/>
</dbReference>
<dbReference type="Gene3D" id="2.40.50.100">
    <property type="match status" value="1"/>
</dbReference>
<dbReference type="PATRIC" id="fig|314722.6.peg.358"/>
<gene>
    <name evidence="5" type="ORF">WQ53_01690</name>
</gene>
<protein>
    <submittedName>
        <fullName evidence="5">Hemolysin D</fullName>
    </submittedName>
</protein>
<accession>A0A0E3YZS0</accession>
<keyword evidence="2" id="KW-0812">Transmembrane</keyword>
<evidence type="ECO:0000313" key="6">
    <source>
        <dbReference type="Proteomes" id="UP000033067"/>
    </source>
</evidence>
<dbReference type="InterPro" id="IPR011053">
    <property type="entry name" value="Single_hybrid_motif"/>
</dbReference>
<dbReference type="SUPFAM" id="SSF51230">
    <property type="entry name" value="Single hybrid motif"/>
    <property type="match status" value="1"/>
</dbReference>
<keyword evidence="2" id="KW-0472">Membrane</keyword>
<keyword evidence="6" id="KW-1185">Reference proteome</keyword>
<evidence type="ECO:0000256" key="2">
    <source>
        <dbReference type="SAM" id="Phobius"/>
    </source>
</evidence>
<dbReference type="PANTHER" id="PTHR30386">
    <property type="entry name" value="MEMBRANE FUSION SUBUNIT OF EMRAB-TOLC MULTIDRUG EFFLUX PUMP"/>
    <property type="match status" value="1"/>
</dbReference>
<evidence type="ECO:0000259" key="4">
    <source>
        <dbReference type="Pfam" id="PF26002"/>
    </source>
</evidence>
<name>A0A0E3YZS0_9GAMM</name>
<keyword evidence="2" id="KW-1133">Transmembrane helix</keyword>
<dbReference type="OrthoDB" id="9775513at2"/>
<organism evidence="5 6">
    <name type="scientific">Pseudoxanthomonas suwonensis</name>
    <dbReference type="NCBI Taxonomy" id="314722"/>
    <lineage>
        <taxon>Bacteria</taxon>
        <taxon>Pseudomonadati</taxon>
        <taxon>Pseudomonadota</taxon>
        <taxon>Gammaproteobacteria</taxon>
        <taxon>Lysobacterales</taxon>
        <taxon>Lysobacteraceae</taxon>
        <taxon>Pseudoxanthomonas</taxon>
    </lineage>
</organism>
<dbReference type="PRINTS" id="PR01490">
    <property type="entry name" value="RTXTOXIND"/>
</dbReference>
<dbReference type="InterPro" id="IPR058982">
    <property type="entry name" value="Beta-barrel_AprE"/>
</dbReference>
<feature type="coiled-coil region" evidence="1">
    <location>
        <begin position="194"/>
        <end position="228"/>
    </location>
</feature>
<dbReference type="RefSeq" id="WP_052629798.1">
    <property type="nucleotide sequence ID" value="NZ_CP011144.1"/>
</dbReference>
<keyword evidence="1" id="KW-0175">Coiled coil</keyword>
<reference evidence="5 6" key="1">
    <citation type="journal article" date="2015" name="Genome Announc.">
        <title>Complete Genome Sequence of Pseudoxanthomonas suwonensis Strain J1, a Cellulose-Degrading Bacterium Isolated from Leaf- and Wood-Enriched Soil.</title>
        <authorList>
            <person name="Hou L."/>
            <person name="Jiang J."/>
            <person name="Xu Z."/>
            <person name="Zhou Y."/>
            <person name="Leung F.C."/>
        </authorList>
    </citation>
    <scope>NUCLEOTIDE SEQUENCE [LARGE SCALE GENOMIC DNA]</scope>
    <source>
        <strain evidence="5 6">J1</strain>
    </source>
</reference>
<sequence>MTQELFRREALEARRTQGLGGISLAQPLRLWLLVVAAALAATAIVLFLVLGSYTRRSSVTGQLVPSAGLVTVLSPATGVVGRLEIAEGDRVEDGRPLAVVTVPRTTRGSGDAQTALEQRLQERQDGLASVQQAQQQQLEAQADGLRAQLASARRELAHAEAEVSTRQEQIRIARETLQRLRQLEDGQYVSVLQIKQQESLVLEYTSQRQALQRQAIGARRTIVQLEQALRELPGQRQTAEAGYRGELARLEQERVQTEASGALVVTAPVDGVVATRMVKAGQAVQAGQPLMSLLPGRGELEAELLVPSRAIGFIAPGDSVLLRYQAFPYQKFGHHAGSVASISRSALGAGESGGQQGESFYRVTVALERQAVTAYGRPEPLKPGMRLEADILGEKRRLIEWIFEPLYSLTGKVGGA</sequence>
<dbReference type="EMBL" id="CP011144">
    <property type="protein sequence ID" value="AKC85668.1"/>
    <property type="molecule type" value="Genomic_DNA"/>
</dbReference>
<dbReference type="InterPro" id="IPR058790">
    <property type="entry name" value="BSH_CusB"/>
</dbReference>
<dbReference type="KEGG" id="psuw:WQ53_01690"/>
<dbReference type="PANTHER" id="PTHR30386:SF28">
    <property type="entry name" value="EXPORTED PROTEIN"/>
    <property type="match status" value="1"/>
</dbReference>
<dbReference type="AlphaFoldDB" id="A0A0E3YZS0"/>
<evidence type="ECO:0000313" key="5">
    <source>
        <dbReference type="EMBL" id="AKC85668.1"/>
    </source>
</evidence>
<feature type="domain" description="AprE-like beta-barrel" evidence="4">
    <location>
        <begin position="301"/>
        <end position="392"/>
    </location>
</feature>
<evidence type="ECO:0000256" key="1">
    <source>
        <dbReference type="SAM" id="Coils"/>
    </source>
</evidence>
<evidence type="ECO:0000259" key="3">
    <source>
        <dbReference type="Pfam" id="PF25919"/>
    </source>
</evidence>